<dbReference type="Gene3D" id="1.10.260.40">
    <property type="entry name" value="lambda repressor-like DNA-binding domains"/>
    <property type="match status" value="1"/>
</dbReference>
<proteinExistence type="predicted"/>
<dbReference type="AlphaFoldDB" id="A0A9D2MEN9"/>
<dbReference type="GO" id="GO:0005829">
    <property type="term" value="C:cytosol"/>
    <property type="evidence" value="ECO:0007669"/>
    <property type="project" value="TreeGrafter"/>
</dbReference>
<comment type="caution">
    <text evidence="3">The sequence shown here is derived from an EMBL/GenBank/DDBJ whole genome shotgun (WGS) entry which is preliminary data.</text>
</comment>
<dbReference type="GO" id="GO:0003677">
    <property type="term" value="F:DNA binding"/>
    <property type="evidence" value="ECO:0007669"/>
    <property type="project" value="UniProtKB-KW"/>
</dbReference>
<evidence type="ECO:0000259" key="2">
    <source>
        <dbReference type="PROSITE" id="PS50943"/>
    </source>
</evidence>
<accession>A0A9D2MEN9</accession>
<dbReference type="Proteomes" id="UP000824211">
    <property type="component" value="Unassembled WGS sequence"/>
</dbReference>
<reference evidence="3" key="1">
    <citation type="journal article" date="2021" name="PeerJ">
        <title>Extensive microbial diversity within the chicken gut microbiome revealed by metagenomics and culture.</title>
        <authorList>
            <person name="Gilroy R."/>
            <person name="Ravi A."/>
            <person name="Getino M."/>
            <person name="Pursley I."/>
            <person name="Horton D.L."/>
            <person name="Alikhan N.F."/>
            <person name="Baker D."/>
            <person name="Gharbi K."/>
            <person name="Hall N."/>
            <person name="Watson M."/>
            <person name="Adriaenssens E.M."/>
            <person name="Foster-Nyarko E."/>
            <person name="Jarju S."/>
            <person name="Secka A."/>
            <person name="Antonio M."/>
            <person name="Oren A."/>
            <person name="Chaudhuri R.R."/>
            <person name="La Ragione R."/>
            <person name="Hildebrand F."/>
            <person name="Pallen M.J."/>
        </authorList>
    </citation>
    <scope>NUCLEOTIDE SEQUENCE</scope>
    <source>
        <strain evidence="3">ChiHjej9B8-13557</strain>
    </source>
</reference>
<dbReference type="GO" id="GO:0003700">
    <property type="term" value="F:DNA-binding transcription factor activity"/>
    <property type="evidence" value="ECO:0007669"/>
    <property type="project" value="TreeGrafter"/>
</dbReference>
<dbReference type="PANTHER" id="PTHR46797">
    <property type="entry name" value="HTH-TYPE TRANSCRIPTIONAL REGULATOR"/>
    <property type="match status" value="1"/>
</dbReference>
<gene>
    <name evidence="3" type="ORF">H9771_03950</name>
</gene>
<organism evidence="3 4">
    <name type="scientific">Candidatus Faecalibacterium faecipullorum</name>
    <dbReference type="NCBI Taxonomy" id="2838578"/>
    <lineage>
        <taxon>Bacteria</taxon>
        <taxon>Bacillati</taxon>
        <taxon>Bacillota</taxon>
        <taxon>Clostridia</taxon>
        <taxon>Eubacteriales</taxon>
        <taxon>Oscillospiraceae</taxon>
        <taxon>Faecalibacterium</taxon>
    </lineage>
</organism>
<protein>
    <submittedName>
        <fullName evidence="3">Helix-turn-helix domain-containing protein</fullName>
    </submittedName>
</protein>
<dbReference type="PANTHER" id="PTHR46797:SF1">
    <property type="entry name" value="METHYLPHOSPHONATE SYNTHASE"/>
    <property type="match status" value="1"/>
</dbReference>
<dbReference type="InterPro" id="IPR001387">
    <property type="entry name" value="Cro/C1-type_HTH"/>
</dbReference>
<dbReference type="SMART" id="SM00530">
    <property type="entry name" value="HTH_XRE"/>
    <property type="match status" value="1"/>
</dbReference>
<dbReference type="InterPro" id="IPR010982">
    <property type="entry name" value="Lambda_DNA-bd_dom_sf"/>
</dbReference>
<evidence type="ECO:0000313" key="3">
    <source>
        <dbReference type="EMBL" id="HJB58804.1"/>
    </source>
</evidence>
<keyword evidence="1" id="KW-0238">DNA-binding</keyword>
<reference evidence="3" key="2">
    <citation type="submission" date="2021-04" db="EMBL/GenBank/DDBJ databases">
        <authorList>
            <person name="Gilroy R."/>
        </authorList>
    </citation>
    <scope>NUCLEOTIDE SEQUENCE</scope>
    <source>
        <strain evidence="3">ChiHjej9B8-13557</strain>
    </source>
</reference>
<evidence type="ECO:0000313" key="4">
    <source>
        <dbReference type="Proteomes" id="UP000824211"/>
    </source>
</evidence>
<dbReference type="EMBL" id="DWXX01000070">
    <property type="protein sequence ID" value="HJB58804.1"/>
    <property type="molecule type" value="Genomic_DNA"/>
</dbReference>
<sequence length="234" mass="26559">MDISHEVGERIRFYRKKKGLTIDQLAAAVCKSKSCVSKYEKGQIAVDLPTLYDLAAALGVRVTQLLYLPPEHIPGMPAGEVPAFFSGLSRFFYYYYDGRSNTVIHSVADILEEAAPGEFHIQMYMNVDDYDHYHLCENIYDGLLTHYSSLSMLVMQNQHMEMDHYQVGIPSPYMNGATKWGLAFGISSRPLMPTAAKVLLSKAPQKETPEFEKSLRLSKEDIRLMKMYNMLAIL</sequence>
<feature type="domain" description="HTH cro/C1-type" evidence="2">
    <location>
        <begin position="11"/>
        <end position="65"/>
    </location>
</feature>
<dbReference type="CDD" id="cd00093">
    <property type="entry name" value="HTH_XRE"/>
    <property type="match status" value="1"/>
</dbReference>
<evidence type="ECO:0000256" key="1">
    <source>
        <dbReference type="ARBA" id="ARBA00023125"/>
    </source>
</evidence>
<dbReference type="PROSITE" id="PS50943">
    <property type="entry name" value="HTH_CROC1"/>
    <property type="match status" value="1"/>
</dbReference>
<dbReference type="SUPFAM" id="SSF47413">
    <property type="entry name" value="lambda repressor-like DNA-binding domains"/>
    <property type="match status" value="1"/>
</dbReference>
<dbReference type="InterPro" id="IPR050807">
    <property type="entry name" value="TransReg_Diox_bact_type"/>
</dbReference>
<name>A0A9D2MEN9_9FIRM</name>
<dbReference type="Pfam" id="PF01381">
    <property type="entry name" value="HTH_3"/>
    <property type="match status" value="1"/>
</dbReference>